<dbReference type="STRING" id="133383.A0A1R0H339"/>
<comment type="caution">
    <text evidence="1">The sequence shown here is derived from an EMBL/GenBank/DDBJ whole genome shotgun (WGS) entry which is preliminary data.</text>
</comment>
<dbReference type="OrthoDB" id="27490at2759"/>
<proteinExistence type="predicted"/>
<evidence type="ECO:0000313" key="1">
    <source>
        <dbReference type="EMBL" id="OLY83592.1"/>
    </source>
</evidence>
<protein>
    <submittedName>
        <fullName evidence="1">Uncharacterized protein</fullName>
    </submittedName>
</protein>
<dbReference type="EMBL" id="LSSL01000829">
    <property type="protein sequence ID" value="OLY83592.1"/>
    <property type="molecule type" value="Genomic_DNA"/>
</dbReference>
<reference evidence="1 2" key="1">
    <citation type="journal article" date="2016" name="Mol. Biol. Evol.">
        <title>Genome-Wide Survey of Gut Fungi (Harpellales) Reveals the First Horizontally Transferred Ubiquitin Gene from a Mosquito Host.</title>
        <authorList>
            <person name="Wang Y."/>
            <person name="White M.M."/>
            <person name="Kvist S."/>
            <person name="Moncalvo J.M."/>
        </authorList>
    </citation>
    <scope>NUCLEOTIDE SEQUENCE [LARGE SCALE GENOMIC DNA]</scope>
    <source>
        <strain evidence="1 2">ALG-7-W6</strain>
    </source>
</reference>
<organism evidence="1 2">
    <name type="scientific">Smittium mucronatum</name>
    <dbReference type="NCBI Taxonomy" id="133383"/>
    <lineage>
        <taxon>Eukaryota</taxon>
        <taxon>Fungi</taxon>
        <taxon>Fungi incertae sedis</taxon>
        <taxon>Zoopagomycota</taxon>
        <taxon>Kickxellomycotina</taxon>
        <taxon>Harpellomycetes</taxon>
        <taxon>Harpellales</taxon>
        <taxon>Legeriomycetaceae</taxon>
        <taxon>Smittium</taxon>
    </lineage>
</organism>
<dbReference type="Proteomes" id="UP000187455">
    <property type="component" value="Unassembled WGS sequence"/>
</dbReference>
<gene>
    <name evidence="1" type="ORF">AYI68_g2263</name>
</gene>
<accession>A0A1R0H339</accession>
<evidence type="ECO:0000313" key="2">
    <source>
        <dbReference type="Proteomes" id="UP000187455"/>
    </source>
</evidence>
<name>A0A1R0H339_9FUNG</name>
<keyword evidence="2" id="KW-1185">Reference proteome</keyword>
<sequence length="2201" mass="251213">MNHSDNVPHSNIIANEDLVSNISELVSQVLSDELHILTKDLIFQAPTSYYKDFDFISSYRKIKSSAKNKDLELDNLAFQTFLSFKIEQIIKHLLNIDKITGRLDNSIIWLDSMVVSLSALSAETDFKFNITHYSSALNQISSKANFCKNMLLLYIDPYFKDPKVFSSIQYNALSSQKSPSVEALSLPEYFSDMDFDKILLSFLPKIDSISSSSFNNLPNSQDFSIYLLENVFDFVNRYLMEINFSLMPLNIEKKSSSLNFLMNAQNIWFTWLSQIIELYPKESLLCFENSSDPLLFWSKFDSFSPLNFAALEKNQFIIPGICLFISFYSTRVHGISLSQLNSFKSLTHSESIDSDSINKTSLSVFYKIFSEKSKKSLSDSVFLVEALNSLDESFLESNLLNLIVVHLRQFEVLNTFGVNPSNFFWFLENKNKEKNASNVLAKIVNEKCKNAVRYFSDSNLSHSDKMSFWMAFYRSLLVLWDDGFGCLGCMDLNALKSKFFKTILLSNDLETAKSILDFDLYQKTSAKGDFEMDKNTLISTIVESAQEIANNSDTGNIESHELQKSVKILEMAKSFPQVQKELSFLEGVHLLWTTSIADFDGLNLFSDLKSSSSHNSNSFKLYQNSEFLDDIVPIQARTAKSIPFLINQVLNSNPKAYKKPKIIREAARLLGYYGDLIKVDNDSNFPDQIESDDHGSGMKSIDIGSSLAKVGKKLLNSSQWHGLSYSKISGVATNKIDTLEEAYIVSLLLDSASKSDDIDSAYQFMRQLKKVTKLKPSNSELIEKIWKIISNFSAKNFDQDDIRLEVLTFSIQICPLDKIDESLIIWREAVGSQNYFKLDPNTHSSNPLKVANGSDWWYCLESSEFQLTLDPEALMTGVSSSKIDSKISSNLFSRNIPSALTDNNLNMESDVASINAATSRAIPRFTKEHMHTSDKAIINNALSGLGSFITSGNEFDYKIDLLFEWISNRFDINNDFGTLRKLSDVQNFVFDQYICKSQQISLRTIEFIETQLSEVVCNYSLYSVPNFDQTQRDDHTKFQSGAILVKDLFLLLEKLYIFSSLDLKNIQIGIRLQLISILSSIQPPYFEPSEYNSNFDASRATFYRFIEDLFFFRTNVDVTKVGQFFWTGLITDNNQHSFLKIARLSCEDFSKLFDWEISFSIEIPPKKVTTQSEIYYQIIYPYLHERVLYLNRDGENIDLVMFLFEFLKEIDDDIDSAFVSETVLVTGELSKFLTLNQRIQVLQLCLGSSSSFPESSNSCLFQKTNRYMYLQLVWLLILTEISDLREPFEFSSLDMDRYTKFADPSNYTQTGLTNSDFDPYSGHPMWMSSISENISEMIFRILLNRDHFYFVLSVYSLVFNFINKFQISGNNLNLNNTIKRFYESLLLEDDSDLFNIRIEKILRDLSDISSNSIGFNNSSDIFETDAVSHSFKEASNSSSMIINNFILNSIEMTNDGLRLERKIFISEQMNFKYWRFLEFCNKNNGDALDSFYMQSIRVLVEANPPSFKYRISEEDIPQFYLKFIESSFQDQMQKPSGKIKLDLDILMTSIKILFIIMKVSPNTVEDILISKMKCFSGSQSCILFFISSLAQFRYFELSMGLTLLAAEKLNLISNIENPSSYFSHEDLLNSTFLELSLYNINPTYFDSQYEINDKVNSLGIRLFIYIMLGMNCNYELKSKDKANTKKYQKVVNRDLVKRILESFLNKEFEIKDLFENKFFAIAIGFELVYNADKDSLLDIVFSLLGPNVEKFSDGLFRSIYKFYIELVKDQGYSPNTNMSQFYYDVLAGIPIEFESLNSSRDRVLEEYYVSFKTPDSLSFDESIGCKFSNFVITGVKHGFDEDEAASFVKIWNSCKSVSEDNKRGFEYFESSFNTLSELCSEYGMCDIFTDIYQKSKTQDSANPQSTWENKISMKMDEDVTLDAHNLEALGEEDGWGIDLDLDIVNEDSKAGSLYEPRSILNTNSNLEIKDSVLDAGSQDNGDESININSSINDSIKSISAKPAKNKVALGKDSYFDENINRNAKSHNIIPKESEHNPTSLTSPCEKNKKTFSPDVLLPHLPNDDHNTSKVPGINTGAVREMKSVRDRVDTNIPTVDGWSDITNTLDSENSKPQPSKSFQFIEDSGDTEELDDIDGWGDLDVVIETIPPPMTGSGIKKVENPNTVINNVNIALDPQLEAEVDLNDGWGDLGEDLDLNLNLDN</sequence>